<sequence length="308" mass="34933">MKGRMKYIATVLVVTILLQIQCFNTVVAKERIASEDNNVITNNKITSSDTMIRQFKAPGGNQESTFEDKFEGIKVETALPKEAMDFVHKLELKKKLCESLFEISLSQGIGSGITNTYSVEEAVDLIVNKLDNELDVSNCGVPKEMISSVLFREIICYDVFDKYGDGKWAKTLGISQISVDGARINDQILSKKENRLPKYSNFTDEEMSVMLKDDLLNVQFAAEALKARAYLKNIYIRTHNQWEIEEILAEYNGYEGQIPFVSQLAVKIGLDIRLPEIGLVQYKDTYGKETYKYLEAFKAYYEALKTAS</sequence>
<dbReference type="OrthoDB" id="1795295at2"/>
<comment type="caution">
    <text evidence="1">The sequence shown here is derived from an EMBL/GenBank/DDBJ whole genome shotgun (WGS) entry which is preliminary data.</text>
</comment>
<evidence type="ECO:0000313" key="2">
    <source>
        <dbReference type="Proteomes" id="UP000036923"/>
    </source>
</evidence>
<proteinExistence type="predicted"/>
<dbReference type="AlphaFoldDB" id="A0A0L6JLV0"/>
<reference evidence="2" key="1">
    <citation type="submission" date="2015-07" db="EMBL/GenBank/DDBJ databases">
        <title>Near-Complete Genome Sequence of the Cellulolytic Bacterium Bacteroides (Pseudobacteroides) cellulosolvens ATCC 35603.</title>
        <authorList>
            <person name="Dassa B."/>
            <person name="Utturkar S.M."/>
            <person name="Klingeman D.M."/>
            <person name="Hurt R.A."/>
            <person name="Keller M."/>
            <person name="Xu J."/>
            <person name="Reddy Y.H.K."/>
            <person name="Borovok I."/>
            <person name="Grinberg I.R."/>
            <person name="Lamed R."/>
            <person name="Zhivin O."/>
            <person name="Bayer E.A."/>
            <person name="Brown S.D."/>
        </authorList>
    </citation>
    <scope>NUCLEOTIDE SEQUENCE [LARGE SCALE GENOMIC DNA]</scope>
    <source>
        <strain evidence="2">DSM 2933</strain>
    </source>
</reference>
<accession>A0A0L6JLV0</accession>
<gene>
    <name evidence="1" type="ORF">Bccel_1999</name>
</gene>
<dbReference type="Proteomes" id="UP000036923">
    <property type="component" value="Unassembled WGS sequence"/>
</dbReference>
<name>A0A0L6JLV0_9FIRM</name>
<protein>
    <submittedName>
        <fullName evidence="1">Uncharacterized protein</fullName>
    </submittedName>
</protein>
<dbReference type="RefSeq" id="WP_036946841.1">
    <property type="nucleotide sequence ID" value="NZ_KN050764.1"/>
</dbReference>
<evidence type="ECO:0000313" key="1">
    <source>
        <dbReference type="EMBL" id="KNY26734.1"/>
    </source>
</evidence>
<organism evidence="1 2">
    <name type="scientific">Pseudobacteroides cellulosolvens ATCC 35603 = DSM 2933</name>
    <dbReference type="NCBI Taxonomy" id="398512"/>
    <lineage>
        <taxon>Bacteria</taxon>
        <taxon>Bacillati</taxon>
        <taxon>Bacillota</taxon>
        <taxon>Clostridia</taxon>
        <taxon>Eubacteriales</taxon>
        <taxon>Oscillospiraceae</taxon>
        <taxon>Pseudobacteroides</taxon>
    </lineage>
</organism>
<keyword evidence="2" id="KW-1185">Reference proteome</keyword>
<dbReference type="eggNOG" id="ENOG5033TCH">
    <property type="taxonomic scope" value="Bacteria"/>
</dbReference>
<dbReference type="EMBL" id="LGTC01000001">
    <property type="protein sequence ID" value="KNY26734.1"/>
    <property type="molecule type" value="Genomic_DNA"/>
</dbReference>